<dbReference type="PANTHER" id="PTHR48125:SF10">
    <property type="entry name" value="OS12G0136300 PROTEIN"/>
    <property type="match status" value="1"/>
</dbReference>
<protein>
    <submittedName>
        <fullName evidence="2">Uncharacterized protein</fullName>
    </submittedName>
</protein>
<reference evidence="2" key="1">
    <citation type="submission" date="2021-01" db="EMBL/GenBank/DDBJ databases">
        <authorList>
            <person name="Corre E."/>
            <person name="Pelletier E."/>
            <person name="Niang G."/>
            <person name="Scheremetjew M."/>
            <person name="Finn R."/>
            <person name="Kale V."/>
            <person name="Holt S."/>
            <person name="Cochrane G."/>
            <person name="Meng A."/>
            <person name="Brown T."/>
            <person name="Cohen L."/>
        </authorList>
    </citation>
    <scope>NUCLEOTIDE SEQUENCE</scope>
    <source>
        <strain evidence="2">CCMP3105</strain>
    </source>
</reference>
<proteinExistence type="predicted"/>
<organism evidence="2">
    <name type="scientific">Alexandrium monilatum</name>
    <dbReference type="NCBI Taxonomy" id="311494"/>
    <lineage>
        <taxon>Eukaryota</taxon>
        <taxon>Sar</taxon>
        <taxon>Alveolata</taxon>
        <taxon>Dinophyceae</taxon>
        <taxon>Gonyaulacales</taxon>
        <taxon>Pyrocystaceae</taxon>
        <taxon>Alexandrium</taxon>
    </lineage>
</organism>
<feature type="compositionally biased region" description="Basic and acidic residues" evidence="1">
    <location>
        <begin position="412"/>
        <end position="421"/>
    </location>
</feature>
<name>A0A7S4QDY7_9DINO</name>
<feature type="region of interest" description="Disordered" evidence="1">
    <location>
        <begin position="388"/>
        <end position="421"/>
    </location>
</feature>
<feature type="compositionally biased region" description="Low complexity" evidence="1">
    <location>
        <begin position="537"/>
        <end position="546"/>
    </location>
</feature>
<feature type="region of interest" description="Disordered" evidence="1">
    <location>
        <begin position="1"/>
        <end position="20"/>
    </location>
</feature>
<dbReference type="EMBL" id="HBNR01027885">
    <property type="protein sequence ID" value="CAE4580719.1"/>
    <property type="molecule type" value="Transcribed_RNA"/>
</dbReference>
<evidence type="ECO:0000313" key="2">
    <source>
        <dbReference type="EMBL" id="CAE4580719.1"/>
    </source>
</evidence>
<feature type="compositionally biased region" description="Low complexity" evidence="1">
    <location>
        <begin position="833"/>
        <end position="843"/>
    </location>
</feature>
<accession>A0A7S4QDY7</accession>
<feature type="region of interest" description="Disordered" evidence="1">
    <location>
        <begin position="510"/>
        <end position="565"/>
    </location>
</feature>
<gene>
    <name evidence="2" type="ORF">AMON00008_LOCUS18928</name>
</gene>
<dbReference type="PANTHER" id="PTHR48125">
    <property type="entry name" value="LP07818P1"/>
    <property type="match status" value="1"/>
</dbReference>
<sequence length="853" mass="90844">MGGAMRCGLPPGGRRGPRQSRLPWCAALLSPARAGLMPFTADPAQDGCSRFQQDAYIAEYFLERDDGSCSSIRGPKCRGLHGRRQGPAPAGIFSLFGTLPGDPGFFVQDEAGPYFMSSLQDTGETELPEEGAAAAATSRAAAPGVGAAGTARSSRLAFDGLPPHLERLPRWLNLTSNLSVEAVGSFALVPAPFTGISNISGVDGRPRIFAEVQDTVAYLRFEEPVTVDHLWLSRQDDPFMGELALPAVLRGRNGPDEQWSAYIRHGELRHDRFNPFGVTPQPVNEVVFLGCRGMLIASIRVSQLTSTPAAASSTDGTGMAPASAGPARIGWLLAPAQRRLRSLYDVTVSRLNLPSAAPLVSVAEIYRMGHFRLRADLFEEEPDSAASAAASNAAAGAQETPGSAAAGGEAAADARSEQRQFSDARTVGGMRALLDALLTGALAVPPDLPVAHLEADSKLYGELFGQVTIDEAVNARGHDELYERLFTANHMDALDLLFMHFMWANHTGTLRAPGGTVADRPLPDRHTRAAEKNSSQPTGGATASSPAAPPREQGNSQNASLPVASGKPAAASRDWVVSGAAEGGPSEASGLSSQHATGKKLRGVLSRLRRFTSLYARWKHPIEEKISVLNATGAGDATFTLFEDRRWLGVEYYNAASGRSRKIEIEVPDAEYLLAELLAVEGELLVDRRGHPLPEPRAIKAHAERTYLREFEGILLELRRSTADAEEFLEDVAAEGDVLQAANRSNHSDDVGRLLAGDRPEVPVAPPLILALGVPCVVVAAVLAVALAPPLPPPEPGRPPQRAVAWASRVLAWLHCANAALERLEARLGFAARQEAEPAAAPRQPGPRRLPES</sequence>
<dbReference type="AlphaFoldDB" id="A0A7S4QDY7"/>
<feature type="compositionally biased region" description="Low complexity" evidence="1">
    <location>
        <begin position="388"/>
        <end position="411"/>
    </location>
</feature>
<feature type="compositionally biased region" description="Gly residues" evidence="1">
    <location>
        <begin position="1"/>
        <end position="14"/>
    </location>
</feature>
<evidence type="ECO:0000256" key="1">
    <source>
        <dbReference type="SAM" id="MobiDB-lite"/>
    </source>
</evidence>
<feature type="compositionally biased region" description="Basic and acidic residues" evidence="1">
    <location>
        <begin position="521"/>
        <end position="531"/>
    </location>
</feature>
<feature type="region of interest" description="Disordered" evidence="1">
    <location>
        <begin position="833"/>
        <end position="853"/>
    </location>
</feature>